<dbReference type="CDD" id="cd07730">
    <property type="entry name" value="metallo-hydrolase-like_MBL-fold"/>
    <property type="match status" value="1"/>
</dbReference>
<gene>
    <name evidence="6" type="ORF">SUNI508_06493</name>
</gene>
<dbReference type="InterPro" id="IPR051013">
    <property type="entry name" value="MBL_superfamily_lactonases"/>
</dbReference>
<evidence type="ECO:0000256" key="2">
    <source>
        <dbReference type="ARBA" id="ARBA00022723"/>
    </source>
</evidence>
<evidence type="ECO:0000313" key="6">
    <source>
        <dbReference type="EMBL" id="KAK9420224.1"/>
    </source>
</evidence>
<keyword evidence="7" id="KW-1185">Reference proteome</keyword>
<evidence type="ECO:0000313" key="7">
    <source>
        <dbReference type="Proteomes" id="UP001408356"/>
    </source>
</evidence>
<evidence type="ECO:0000256" key="4">
    <source>
        <dbReference type="ARBA" id="ARBA00022833"/>
    </source>
</evidence>
<dbReference type="PANTHER" id="PTHR42978">
    <property type="entry name" value="QUORUM-QUENCHING LACTONASE YTNP-RELATED-RELATED"/>
    <property type="match status" value="1"/>
</dbReference>
<dbReference type="Pfam" id="PF00753">
    <property type="entry name" value="Lactamase_B"/>
    <property type="match status" value="1"/>
</dbReference>
<comment type="similarity">
    <text evidence="1">Belongs to the metallo-beta-lactamase superfamily.</text>
</comment>
<dbReference type="Proteomes" id="UP001408356">
    <property type="component" value="Unassembled WGS sequence"/>
</dbReference>
<organism evidence="6 7">
    <name type="scientific">Seiridium unicorne</name>
    <dbReference type="NCBI Taxonomy" id="138068"/>
    <lineage>
        <taxon>Eukaryota</taxon>
        <taxon>Fungi</taxon>
        <taxon>Dikarya</taxon>
        <taxon>Ascomycota</taxon>
        <taxon>Pezizomycotina</taxon>
        <taxon>Sordariomycetes</taxon>
        <taxon>Xylariomycetidae</taxon>
        <taxon>Amphisphaeriales</taxon>
        <taxon>Sporocadaceae</taxon>
        <taxon>Seiridium</taxon>
    </lineage>
</organism>
<evidence type="ECO:0000256" key="1">
    <source>
        <dbReference type="ARBA" id="ARBA00007749"/>
    </source>
</evidence>
<keyword evidence="2" id="KW-0479">Metal-binding</keyword>
<accession>A0ABR2V0W5</accession>
<dbReference type="PANTHER" id="PTHR42978:SF5">
    <property type="entry name" value="METALLO-BETA-LACTAMASE DOMAIN-CONTAINING PROTEIN"/>
    <property type="match status" value="1"/>
</dbReference>
<evidence type="ECO:0000256" key="3">
    <source>
        <dbReference type="ARBA" id="ARBA00022801"/>
    </source>
</evidence>
<dbReference type="SMART" id="SM00849">
    <property type="entry name" value="Lactamase_B"/>
    <property type="match status" value="1"/>
</dbReference>
<keyword evidence="3" id="KW-0378">Hydrolase</keyword>
<dbReference type="InterPro" id="IPR036866">
    <property type="entry name" value="RibonucZ/Hydroxyglut_hydro"/>
</dbReference>
<reference evidence="6 7" key="1">
    <citation type="journal article" date="2024" name="J. Plant Pathol.">
        <title>Sequence and assembly of the genome of Seiridium unicorne, isolate CBS 538.82, causal agent of cypress canker disease.</title>
        <authorList>
            <person name="Scali E."/>
            <person name="Rocca G.D."/>
            <person name="Danti R."/>
            <person name="Garbelotto M."/>
            <person name="Barberini S."/>
            <person name="Baroncelli R."/>
            <person name="Emiliani G."/>
        </authorList>
    </citation>
    <scope>NUCLEOTIDE SEQUENCE [LARGE SCALE GENOMIC DNA]</scope>
    <source>
        <strain evidence="6 7">BM-138-508</strain>
    </source>
</reference>
<name>A0ABR2V0W5_9PEZI</name>
<dbReference type="EMBL" id="JARVKF010000246">
    <property type="protein sequence ID" value="KAK9420224.1"/>
    <property type="molecule type" value="Genomic_DNA"/>
</dbReference>
<keyword evidence="4" id="KW-0862">Zinc</keyword>
<comment type="caution">
    <text evidence="6">The sequence shown here is derived from an EMBL/GenBank/DDBJ whole genome shotgun (WGS) entry which is preliminary data.</text>
</comment>
<dbReference type="Gene3D" id="3.60.15.10">
    <property type="entry name" value="Ribonuclease Z/Hydroxyacylglutathione hydrolase-like"/>
    <property type="match status" value="1"/>
</dbReference>
<protein>
    <submittedName>
        <fullName evidence="6">Metallo-beta-lactamase domain-containing protein</fullName>
    </submittedName>
</protein>
<proteinExistence type="inferred from homology"/>
<feature type="domain" description="Metallo-beta-lactamase" evidence="5">
    <location>
        <begin position="49"/>
        <end position="287"/>
    </location>
</feature>
<sequence>MTQKPLFDVPSGATAKVSIIDSTLRFSKMKVEFLMGPPVDGFDEVNGLPTWSFLVESSAGQKVLFDLGVPKDIGTYTPSIQKSIKDGGWELRVEKNVAEVLKDNGINPGDIQNVVWSHFHFDHIGDISTFPDSTELVVGPGFKEKFGRGFPTDPDSPVHESYWKNRELREITYENSPTFQTGAFRAFDFFGDGSFYLLDTPGHAVGHLAGLARTSQNPDTFIFMGGDLCHHGGEMRPTPHNPIPDTVKFPIPDALRARMSTCPGGDAFRKLNIKRGRKADEPFFDTQLAEDVAVATDTVKKAQTADVQDNVFFIFAHDDSIRGVVDLFPSSANEWKDRGWREQTHWAFLKDLSMAVAAQ</sequence>
<dbReference type="SUPFAM" id="SSF56281">
    <property type="entry name" value="Metallo-hydrolase/oxidoreductase"/>
    <property type="match status" value="1"/>
</dbReference>
<dbReference type="InterPro" id="IPR001279">
    <property type="entry name" value="Metallo-B-lactamas"/>
</dbReference>
<evidence type="ECO:0000259" key="5">
    <source>
        <dbReference type="SMART" id="SM00849"/>
    </source>
</evidence>